<feature type="domain" description="Winged helix DNA-binding" evidence="1">
    <location>
        <begin position="15"/>
        <end position="94"/>
    </location>
</feature>
<evidence type="ECO:0000259" key="1">
    <source>
        <dbReference type="Pfam" id="PF13601"/>
    </source>
</evidence>
<dbReference type="PANTHER" id="PTHR37318">
    <property type="entry name" value="BSL7504 PROTEIN"/>
    <property type="match status" value="1"/>
</dbReference>
<dbReference type="PANTHER" id="PTHR37318:SF1">
    <property type="entry name" value="BSL7504 PROTEIN"/>
    <property type="match status" value="1"/>
</dbReference>
<evidence type="ECO:0000313" key="3">
    <source>
        <dbReference type="Proteomes" id="UP001321520"/>
    </source>
</evidence>
<dbReference type="EMBL" id="CP098023">
    <property type="protein sequence ID" value="WKD49634.1"/>
    <property type="molecule type" value="Genomic_DNA"/>
</dbReference>
<protein>
    <submittedName>
        <fullName evidence="2">Transcriptional regulator</fullName>
    </submittedName>
</protein>
<dbReference type="Proteomes" id="UP001321520">
    <property type="component" value="Chromosome"/>
</dbReference>
<name>A0ABY9EDN2_9GAMM</name>
<gene>
    <name evidence="2" type="ORF">M8T91_17355</name>
</gene>
<dbReference type="InterPro" id="IPR027395">
    <property type="entry name" value="WH_DNA-bd_dom"/>
</dbReference>
<reference evidence="2 3" key="1">
    <citation type="submission" date="2022-05" db="EMBL/GenBank/DDBJ databases">
        <title>Microbulbifer sp. nov., isolated from sponge.</title>
        <authorList>
            <person name="Gao L."/>
        </authorList>
    </citation>
    <scope>NUCLEOTIDE SEQUENCE [LARGE SCALE GENOMIC DNA]</scope>
    <source>
        <strain evidence="2 3">MI-G</strain>
    </source>
</reference>
<dbReference type="InterPro" id="IPR036390">
    <property type="entry name" value="WH_DNA-bd_sf"/>
</dbReference>
<keyword evidence="3" id="KW-1185">Reference proteome</keyword>
<dbReference type="InterPro" id="IPR036388">
    <property type="entry name" value="WH-like_DNA-bd_sf"/>
</dbReference>
<dbReference type="Pfam" id="PF13601">
    <property type="entry name" value="HTH_34"/>
    <property type="match status" value="1"/>
</dbReference>
<evidence type="ECO:0000313" key="2">
    <source>
        <dbReference type="EMBL" id="WKD49634.1"/>
    </source>
</evidence>
<organism evidence="2 3">
    <name type="scientific">Microbulbifer spongiae</name>
    <dbReference type="NCBI Taxonomy" id="2944933"/>
    <lineage>
        <taxon>Bacteria</taxon>
        <taxon>Pseudomonadati</taxon>
        <taxon>Pseudomonadota</taxon>
        <taxon>Gammaproteobacteria</taxon>
        <taxon>Cellvibrionales</taxon>
        <taxon>Microbulbiferaceae</taxon>
        <taxon>Microbulbifer</taxon>
    </lineage>
</organism>
<accession>A0ABY9EDN2</accession>
<sequence>MKALGDLNPALEHRIRLAICVLLAKHGEISFSRFKQQLAATDGNLGAQLRRLEEQGFIDLRKDLLERKPVTWYRLTTEGRKALEQHLEALQQLISAMD</sequence>
<proteinExistence type="predicted"/>
<dbReference type="Gene3D" id="1.10.10.10">
    <property type="entry name" value="Winged helix-like DNA-binding domain superfamily/Winged helix DNA-binding domain"/>
    <property type="match status" value="1"/>
</dbReference>
<dbReference type="SUPFAM" id="SSF46785">
    <property type="entry name" value="Winged helix' DNA-binding domain"/>
    <property type="match status" value="1"/>
</dbReference>
<dbReference type="RefSeq" id="WP_301415485.1">
    <property type="nucleotide sequence ID" value="NZ_CP098023.1"/>
</dbReference>